<protein>
    <submittedName>
        <fullName evidence="1">Uncharacterized protein</fullName>
    </submittedName>
</protein>
<dbReference type="Proteomes" id="UP000596661">
    <property type="component" value="Unassembled WGS sequence"/>
</dbReference>
<evidence type="ECO:0000313" key="2">
    <source>
        <dbReference type="Proteomes" id="UP000596661"/>
    </source>
</evidence>
<organism evidence="1 2">
    <name type="scientific">Cannabis sativa</name>
    <name type="common">Hemp</name>
    <name type="synonym">Marijuana</name>
    <dbReference type="NCBI Taxonomy" id="3483"/>
    <lineage>
        <taxon>Eukaryota</taxon>
        <taxon>Viridiplantae</taxon>
        <taxon>Streptophyta</taxon>
        <taxon>Embryophyta</taxon>
        <taxon>Tracheophyta</taxon>
        <taxon>Spermatophyta</taxon>
        <taxon>Magnoliopsida</taxon>
        <taxon>eudicotyledons</taxon>
        <taxon>Gunneridae</taxon>
        <taxon>Pentapetalae</taxon>
        <taxon>rosids</taxon>
        <taxon>fabids</taxon>
        <taxon>Rosales</taxon>
        <taxon>Cannabaceae</taxon>
        <taxon>Cannabis</taxon>
    </lineage>
</organism>
<accession>A0A803QS06</accession>
<dbReference type="EnsemblPlants" id="evm.model.ctgX20.1">
    <property type="protein sequence ID" value="cds.evm.model.ctgX20.1"/>
    <property type="gene ID" value="evm.TU.ctgX20.1"/>
</dbReference>
<dbReference type="AlphaFoldDB" id="A0A803QS06"/>
<keyword evidence="2" id="KW-1185">Reference proteome</keyword>
<sequence>GLLLPLAHPIPKGIKYLSALFVLYASKKWGIPSPQEVAWFFDLKSSPARRVGYFYFSKSASWLDGNDKAIAKIGHFVDKYFM</sequence>
<dbReference type="Gramene" id="evm.model.ctgX20.1">
    <property type="protein sequence ID" value="cds.evm.model.ctgX20.1"/>
    <property type="gene ID" value="evm.TU.ctgX20.1"/>
</dbReference>
<evidence type="ECO:0000313" key="1">
    <source>
        <dbReference type="EnsemblPlants" id="cds.evm.model.ctgX20.1"/>
    </source>
</evidence>
<reference evidence="1" key="1">
    <citation type="submission" date="2021-03" db="UniProtKB">
        <authorList>
            <consortium name="EnsemblPlants"/>
        </authorList>
    </citation>
    <scope>IDENTIFICATION</scope>
</reference>
<proteinExistence type="predicted"/>
<name>A0A803QS06_CANSA</name>